<gene>
    <name evidence="1" type="ORF">I7X12_12590</name>
</gene>
<proteinExistence type="predicted"/>
<keyword evidence="2" id="KW-1185">Reference proteome</keyword>
<dbReference type="EMBL" id="CP065856">
    <property type="protein sequence ID" value="QPV61597.1"/>
    <property type="molecule type" value="Genomic_DNA"/>
</dbReference>
<sequence length="241" mass="26894">MSEDDVDDAVETIESLDEEQAAWDSVEESPGPTVQLLSELGRADAQKFFEDRGLSKEELAAISRQFDAGRLSIENIERLIELRSDGKLAPDEVVPLTEMLESKQTDPDIDGDLTAEDLLSIVPKADLTDTRMLVLDGAGNVRWLEFNEGEPVGYDKILSKHKEDFYKEYPSVNSRREIKQSIYDAIKKSETNSVIIKPNPDGGKRYFLDVESSDIPLRVAVSENGFILSAFPSSNDQGMFD</sequence>
<dbReference type="GeneID" id="60589345"/>
<organism evidence="1 2">
    <name type="scientific">Halosimplex litoreum</name>
    <dbReference type="NCBI Taxonomy" id="1198301"/>
    <lineage>
        <taxon>Archaea</taxon>
        <taxon>Methanobacteriati</taxon>
        <taxon>Methanobacteriota</taxon>
        <taxon>Stenosarchaea group</taxon>
        <taxon>Halobacteria</taxon>
        <taxon>Halobacteriales</taxon>
        <taxon>Haloarculaceae</taxon>
        <taxon>Halosimplex</taxon>
    </lineage>
</organism>
<dbReference type="KEGG" id="hlt:I7X12_12590"/>
<evidence type="ECO:0000313" key="2">
    <source>
        <dbReference type="Proteomes" id="UP000595001"/>
    </source>
</evidence>
<dbReference type="AlphaFoldDB" id="A0A7T3FW56"/>
<accession>A0A7T3FW56</accession>
<name>A0A7T3FW56_9EURY</name>
<dbReference type="Proteomes" id="UP000595001">
    <property type="component" value="Chromosome"/>
</dbReference>
<dbReference type="RefSeq" id="WP_198060427.1">
    <property type="nucleotide sequence ID" value="NZ_CP065856.1"/>
</dbReference>
<evidence type="ECO:0000313" key="1">
    <source>
        <dbReference type="EMBL" id="QPV61597.1"/>
    </source>
</evidence>
<reference evidence="1 2" key="1">
    <citation type="submission" date="2020-12" db="EMBL/GenBank/DDBJ databases">
        <title>Halosimplex halophilum sp. nov. and Halosimplex salinum sp. nov., two new members of the genus Halosimplex.</title>
        <authorList>
            <person name="Cui H.L."/>
        </authorList>
    </citation>
    <scope>NUCLEOTIDE SEQUENCE [LARGE SCALE GENOMIC DNA]</scope>
    <source>
        <strain evidence="1 2">YGH94</strain>
    </source>
</reference>
<protein>
    <submittedName>
        <fullName evidence="1">Uncharacterized protein</fullName>
    </submittedName>
</protein>